<protein>
    <submittedName>
        <fullName evidence="1">Uncharacterized protein</fullName>
    </submittedName>
</protein>
<dbReference type="EMBL" id="VOAH01000003">
    <property type="protein sequence ID" value="TVP41379.1"/>
    <property type="molecule type" value="Genomic_DNA"/>
</dbReference>
<sequence length="44" mass="4904">MLDSESEESRAFNLFDLNLIYNDFNSKTKGKPGDSACFPGKDDS</sequence>
<dbReference type="AlphaFoldDB" id="A0A557SXP3"/>
<name>A0A557SXP3_9ARCH</name>
<evidence type="ECO:0000313" key="1">
    <source>
        <dbReference type="EMBL" id="TVP41379.1"/>
    </source>
</evidence>
<accession>A0A557SXP3</accession>
<reference evidence="1 2" key="1">
    <citation type="journal article" date="2019" name="Front. Microbiol.">
        <title>Ammonia Oxidation by the Arctic Terrestrial Thaumarchaeote Candidatus Nitrosocosmicus arcticus Is Stimulated by Increasing Temperatures.</title>
        <authorList>
            <person name="Alves R.J.E."/>
            <person name="Kerou M."/>
            <person name="Zappe A."/>
            <person name="Bittner R."/>
            <person name="Abby S.S."/>
            <person name="Schmidt H.A."/>
            <person name="Pfeifer K."/>
            <person name="Schleper C."/>
        </authorList>
    </citation>
    <scope>NUCLEOTIDE SEQUENCE [LARGE SCALE GENOMIC DNA]</scope>
    <source>
        <strain evidence="1 2">Kfb</strain>
    </source>
</reference>
<organism evidence="1 2">
    <name type="scientific">Candidatus Nitrosocosmicus arcticus</name>
    <dbReference type="NCBI Taxonomy" id="2035267"/>
    <lineage>
        <taxon>Archaea</taxon>
        <taxon>Nitrososphaerota</taxon>
        <taxon>Nitrososphaeria</taxon>
        <taxon>Nitrososphaerales</taxon>
        <taxon>Nitrososphaeraceae</taxon>
        <taxon>Candidatus Nitrosocosmicus</taxon>
    </lineage>
</organism>
<gene>
    <name evidence="1" type="ORF">NARC_30093</name>
</gene>
<comment type="caution">
    <text evidence="1">The sequence shown here is derived from an EMBL/GenBank/DDBJ whole genome shotgun (WGS) entry which is preliminary data.</text>
</comment>
<keyword evidence="2" id="KW-1185">Reference proteome</keyword>
<dbReference type="Proteomes" id="UP000315289">
    <property type="component" value="Unassembled WGS sequence"/>
</dbReference>
<proteinExistence type="predicted"/>
<evidence type="ECO:0000313" key="2">
    <source>
        <dbReference type="Proteomes" id="UP000315289"/>
    </source>
</evidence>